<dbReference type="Proteomes" id="UP000198703">
    <property type="component" value="Unassembled WGS sequence"/>
</dbReference>
<dbReference type="AlphaFoldDB" id="A0A1H4C139"/>
<feature type="transmembrane region" description="Helical" evidence="8">
    <location>
        <begin position="272"/>
        <end position="299"/>
    </location>
</feature>
<evidence type="ECO:0000256" key="1">
    <source>
        <dbReference type="ARBA" id="ARBA00004429"/>
    </source>
</evidence>
<keyword evidence="6 8" id="KW-1133">Transmembrane helix</keyword>
<keyword evidence="7 8" id="KW-0472">Membrane</keyword>
<evidence type="ECO:0000313" key="11">
    <source>
        <dbReference type="Proteomes" id="UP000198703"/>
    </source>
</evidence>
<evidence type="ECO:0000256" key="3">
    <source>
        <dbReference type="ARBA" id="ARBA00022475"/>
    </source>
</evidence>
<evidence type="ECO:0000313" key="10">
    <source>
        <dbReference type="EMBL" id="SEA54059.1"/>
    </source>
</evidence>
<feature type="transmembrane region" description="Helical" evidence="8">
    <location>
        <begin position="230"/>
        <end position="252"/>
    </location>
</feature>
<evidence type="ECO:0000256" key="5">
    <source>
        <dbReference type="ARBA" id="ARBA00022692"/>
    </source>
</evidence>
<feature type="transmembrane region" description="Helical" evidence="8">
    <location>
        <begin position="338"/>
        <end position="359"/>
    </location>
</feature>
<evidence type="ECO:0000256" key="4">
    <source>
        <dbReference type="ARBA" id="ARBA00022519"/>
    </source>
</evidence>
<evidence type="ECO:0000256" key="2">
    <source>
        <dbReference type="ARBA" id="ARBA00022448"/>
    </source>
</evidence>
<dbReference type="EMBL" id="FNQM01000006">
    <property type="protein sequence ID" value="SEA54059.1"/>
    <property type="molecule type" value="Genomic_DNA"/>
</dbReference>
<dbReference type="PANTHER" id="PTHR43357">
    <property type="entry name" value="INNER MEMBRANE ABC TRANSPORTER PERMEASE PROTEIN YDCV"/>
    <property type="match status" value="1"/>
</dbReference>
<feature type="transmembrane region" description="Helical" evidence="8">
    <location>
        <begin position="139"/>
        <end position="160"/>
    </location>
</feature>
<feature type="transmembrane region" description="Helical" evidence="8">
    <location>
        <begin position="444"/>
        <end position="463"/>
    </location>
</feature>
<dbReference type="SUPFAM" id="SSF161098">
    <property type="entry name" value="MetI-like"/>
    <property type="match status" value="2"/>
</dbReference>
<dbReference type="GO" id="GO:0055085">
    <property type="term" value="P:transmembrane transport"/>
    <property type="evidence" value="ECO:0007669"/>
    <property type="project" value="InterPro"/>
</dbReference>
<proteinExistence type="predicted"/>
<evidence type="ECO:0000256" key="7">
    <source>
        <dbReference type="ARBA" id="ARBA00023136"/>
    </source>
</evidence>
<dbReference type="InterPro" id="IPR035906">
    <property type="entry name" value="MetI-like_sf"/>
</dbReference>
<dbReference type="GO" id="GO:0005886">
    <property type="term" value="C:plasma membrane"/>
    <property type="evidence" value="ECO:0007669"/>
    <property type="project" value="UniProtKB-SubCell"/>
</dbReference>
<dbReference type="PROSITE" id="PS50928">
    <property type="entry name" value="ABC_TM1"/>
    <property type="match status" value="2"/>
</dbReference>
<dbReference type="STRING" id="89524.SAMN05444370_106146"/>
<dbReference type="InterPro" id="IPR000515">
    <property type="entry name" value="MetI-like"/>
</dbReference>
<gene>
    <name evidence="10" type="ORF">SAMN05444370_106146</name>
</gene>
<organism evidence="10 11">
    <name type="scientific">Rubrimonas cliftonensis</name>
    <dbReference type="NCBI Taxonomy" id="89524"/>
    <lineage>
        <taxon>Bacteria</taxon>
        <taxon>Pseudomonadati</taxon>
        <taxon>Pseudomonadota</taxon>
        <taxon>Alphaproteobacteria</taxon>
        <taxon>Rhodobacterales</taxon>
        <taxon>Paracoccaceae</taxon>
        <taxon>Rubrimonas</taxon>
    </lineage>
</organism>
<keyword evidence="3" id="KW-1003">Cell membrane</keyword>
<accession>A0A1H4C139</accession>
<keyword evidence="5 8" id="KW-0812">Transmembrane</keyword>
<protein>
    <submittedName>
        <fullName evidence="10">Thiamine transport system permease protein</fullName>
    </submittedName>
</protein>
<keyword evidence="11" id="KW-1185">Reference proteome</keyword>
<dbReference type="CDD" id="cd06261">
    <property type="entry name" value="TM_PBP2"/>
    <property type="match status" value="1"/>
</dbReference>
<feature type="domain" description="ABC transmembrane type-1" evidence="9">
    <location>
        <begin position="273"/>
        <end position="463"/>
    </location>
</feature>
<dbReference type="PANTHER" id="PTHR43357:SF4">
    <property type="entry name" value="INNER MEMBRANE ABC TRANSPORTER PERMEASE PROTEIN YDCV"/>
    <property type="match status" value="1"/>
</dbReference>
<comment type="subcellular location">
    <subcellularLocation>
        <location evidence="1">Cell inner membrane</location>
        <topology evidence="1">Multi-pass membrane protein</topology>
    </subcellularLocation>
</comment>
<keyword evidence="2" id="KW-0813">Transport</keyword>
<reference evidence="10 11" key="1">
    <citation type="submission" date="2016-10" db="EMBL/GenBank/DDBJ databases">
        <authorList>
            <person name="de Groot N.N."/>
        </authorList>
    </citation>
    <scope>NUCLEOTIDE SEQUENCE [LARGE SCALE GENOMIC DNA]</scope>
    <source>
        <strain evidence="10 11">DSM 15345</strain>
    </source>
</reference>
<feature type="transmembrane region" description="Helical" evidence="8">
    <location>
        <begin position="400"/>
        <end position="424"/>
    </location>
</feature>
<evidence type="ECO:0000256" key="6">
    <source>
        <dbReference type="ARBA" id="ARBA00022989"/>
    </source>
</evidence>
<feature type="transmembrane region" description="Helical" evidence="8">
    <location>
        <begin position="311"/>
        <end position="332"/>
    </location>
</feature>
<dbReference type="Gene3D" id="1.10.3720.10">
    <property type="entry name" value="MetI-like"/>
    <property type="match status" value="2"/>
</dbReference>
<name>A0A1H4C139_9RHOB</name>
<keyword evidence="4" id="KW-0997">Cell inner membrane</keyword>
<evidence type="ECO:0000256" key="8">
    <source>
        <dbReference type="SAM" id="Phobius"/>
    </source>
</evidence>
<feature type="transmembrane region" description="Helical" evidence="8">
    <location>
        <begin position="180"/>
        <end position="209"/>
    </location>
</feature>
<feature type="domain" description="ABC transmembrane type-1" evidence="9">
    <location>
        <begin position="1"/>
        <end position="199"/>
    </location>
</feature>
<evidence type="ECO:0000259" key="9">
    <source>
        <dbReference type="PROSITE" id="PS50928"/>
    </source>
</evidence>
<sequence>MTQAALSAALSVAFALPVARALSRRRFPGRAAMVGLMGAPFLLPVVVAILGVTAVWGRAGWVSDGLAALGLPRLDIYGMPGVLLAHVFFNLPLAARLLLQAYAEIPAERWRAAAQLGLEGRALWRAVEWPALRGAAPGALAAIFAVCATSFAVALTLGGGPRATTLELAIYEAAAYSFDLSRAALLALLQLAVCAGGALAALALAGPLAAAPGLSREAVRWDGGGRGARALDAAALTLAALFLGAPLAAVALKGLAGLGAVAPATWASIGEAAARSLVVAVASAAMALALALPLSAFAAALSGARGRLAEAAGLAPLAVSPFVLGVALFVALRPIADPAALALPLTALVNAVMAAPYAVRMLTPPLRAALADHGRLADSLGLGGRTRARALYLARLRGPLGFSAGVAAALSAGDLGVIALFSAPEAPTLPLLMHLLATSRQLDAAAGAALLLLGLSFGLFVVFDRLGRA</sequence>
<feature type="transmembrane region" description="Helical" evidence="8">
    <location>
        <begin position="31"/>
        <end position="56"/>
    </location>
</feature>